<keyword evidence="2" id="KW-1185">Reference proteome</keyword>
<dbReference type="Proteomes" id="UP000814033">
    <property type="component" value="Unassembled WGS sequence"/>
</dbReference>
<reference evidence="1" key="1">
    <citation type="submission" date="2021-02" db="EMBL/GenBank/DDBJ databases">
        <authorList>
            <consortium name="DOE Joint Genome Institute"/>
            <person name="Ahrendt S."/>
            <person name="Looney B.P."/>
            <person name="Miyauchi S."/>
            <person name="Morin E."/>
            <person name="Drula E."/>
            <person name="Courty P.E."/>
            <person name="Chicoki N."/>
            <person name="Fauchery L."/>
            <person name="Kohler A."/>
            <person name="Kuo A."/>
            <person name="Labutti K."/>
            <person name="Pangilinan J."/>
            <person name="Lipzen A."/>
            <person name="Riley R."/>
            <person name="Andreopoulos W."/>
            <person name="He G."/>
            <person name="Johnson J."/>
            <person name="Barry K.W."/>
            <person name="Grigoriev I.V."/>
            <person name="Nagy L."/>
            <person name="Hibbett D."/>
            <person name="Henrissat B."/>
            <person name="Matheny P.B."/>
            <person name="Labbe J."/>
            <person name="Martin F."/>
        </authorList>
    </citation>
    <scope>NUCLEOTIDE SEQUENCE</scope>
    <source>
        <strain evidence="1">FP105234-sp</strain>
    </source>
</reference>
<dbReference type="EMBL" id="MU275884">
    <property type="protein sequence ID" value="KAI0048616.1"/>
    <property type="molecule type" value="Genomic_DNA"/>
</dbReference>
<reference evidence="1" key="2">
    <citation type="journal article" date="2022" name="New Phytol.">
        <title>Evolutionary transition to the ectomycorrhizal habit in the genomes of a hyperdiverse lineage of mushroom-forming fungi.</title>
        <authorList>
            <person name="Looney B."/>
            <person name="Miyauchi S."/>
            <person name="Morin E."/>
            <person name="Drula E."/>
            <person name="Courty P.E."/>
            <person name="Kohler A."/>
            <person name="Kuo A."/>
            <person name="LaButti K."/>
            <person name="Pangilinan J."/>
            <person name="Lipzen A."/>
            <person name="Riley R."/>
            <person name="Andreopoulos W."/>
            <person name="He G."/>
            <person name="Johnson J."/>
            <person name="Nolan M."/>
            <person name="Tritt A."/>
            <person name="Barry K.W."/>
            <person name="Grigoriev I.V."/>
            <person name="Nagy L.G."/>
            <person name="Hibbett D."/>
            <person name="Henrissat B."/>
            <person name="Matheny P.B."/>
            <person name="Labbe J."/>
            <person name="Martin F.M."/>
        </authorList>
    </citation>
    <scope>NUCLEOTIDE SEQUENCE</scope>
    <source>
        <strain evidence="1">FP105234-sp</strain>
    </source>
</reference>
<sequence>MLLLGWICINAGRPQGKSTKAGLPSCVGRTERSGESPDCRFFEHNLQCSCPGRTVLARARRLVLTTVCSSFASDHGQSASRTRLRAARYSSQCPRAGRALWCQVCARRIDVASGRLRLRPLLNPLPAPRACGDFLAAADPRGTALFPPSYWEWRGPGIAHAHRASLPPCDAPHRKLHSPTVPRGARHAPDTSCTPSPRRIPCTGSTLIVSRLPPNPFSSHPKSATAPPKARHQYCSTVGIPR</sequence>
<evidence type="ECO:0000313" key="2">
    <source>
        <dbReference type="Proteomes" id="UP000814033"/>
    </source>
</evidence>
<gene>
    <name evidence="1" type="ORF">FA95DRAFT_1024664</name>
</gene>
<protein>
    <submittedName>
        <fullName evidence="1">Uncharacterized protein</fullName>
    </submittedName>
</protein>
<proteinExistence type="predicted"/>
<evidence type="ECO:0000313" key="1">
    <source>
        <dbReference type="EMBL" id="KAI0048616.1"/>
    </source>
</evidence>
<organism evidence="1 2">
    <name type="scientific">Auriscalpium vulgare</name>
    <dbReference type="NCBI Taxonomy" id="40419"/>
    <lineage>
        <taxon>Eukaryota</taxon>
        <taxon>Fungi</taxon>
        <taxon>Dikarya</taxon>
        <taxon>Basidiomycota</taxon>
        <taxon>Agaricomycotina</taxon>
        <taxon>Agaricomycetes</taxon>
        <taxon>Russulales</taxon>
        <taxon>Auriscalpiaceae</taxon>
        <taxon>Auriscalpium</taxon>
    </lineage>
</organism>
<name>A0ACB8RYE0_9AGAM</name>
<accession>A0ACB8RYE0</accession>
<comment type="caution">
    <text evidence="1">The sequence shown here is derived from an EMBL/GenBank/DDBJ whole genome shotgun (WGS) entry which is preliminary data.</text>
</comment>